<keyword evidence="4" id="KW-0493">Microtubule</keyword>
<evidence type="ECO:0000256" key="4">
    <source>
        <dbReference type="ARBA" id="ARBA00022701"/>
    </source>
</evidence>
<evidence type="ECO:0000256" key="2">
    <source>
        <dbReference type="ARBA" id="ARBA00010337"/>
    </source>
</evidence>
<dbReference type="GeneID" id="5480465"/>
<name>A7AQ03_BABBO</name>
<reference evidence="8" key="2">
    <citation type="journal article" date="2020" name="Data Brief">
        <title>Transcriptome dataset of Babesia bovis life stages within vertebrate and invertebrate hosts.</title>
        <authorList>
            <person name="Ueti M.W."/>
            <person name="Johnson W.C."/>
            <person name="Kappmeyer L.S."/>
            <person name="Herndon D.R."/>
            <person name="Mousel M.R."/>
            <person name="Reif K.E."/>
            <person name="Taus N.S."/>
            <person name="Ifeonu O.O."/>
            <person name="Silva J.C."/>
            <person name="Suarez C.E."/>
            <person name="Brayton K.A."/>
        </authorList>
    </citation>
    <scope>NUCLEOTIDE SEQUENCE [LARGE SCALE GENOMIC DNA]</scope>
</reference>
<dbReference type="AlphaFoldDB" id="A7AQ03"/>
<reference evidence="7 8" key="1">
    <citation type="journal article" date="2007" name="PLoS Pathog.">
        <title>Genome sequence of Babesia bovis and comparative analysis of apicomplexan hemoprotozoa.</title>
        <authorList>
            <person name="Brayton K.A."/>
            <person name="Lau A.O.T."/>
            <person name="Herndon D.R."/>
            <person name="Hannick L."/>
            <person name="Kappmeyer L.S."/>
            <person name="Berens S.J."/>
            <person name="Bidwell S.L."/>
            <person name="Brown W.C."/>
            <person name="Crabtree J."/>
            <person name="Fadrosh D."/>
            <person name="Feldblum T."/>
            <person name="Forberger H.A."/>
            <person name="Haas B.J."/>
            <person name="Howell J.M."/>
            <person name="Khouri H."/>
            <person name="Koo H."/>
            <person name="Mann D.J."/>
            <person name="Norimine J."/>
            <person name="Paulsen I.T."/>
            <person name="Radune D."/>
            <person name="Ren Q."/>
            <person name="Smith R.K. Jr."/>
            <person name="Suarez C.E."/>
            <person name="White O."/>
            <person name="Wortman J.R."/>
            <person name="Knowles D.P. Jr."/>
            <person name="McElwain T.F."/>
            <person name="Nene V.M."/>
        </authorList>
    </citation>
    <scope>NUCLEOTIDE SEQUENCE [LARGE SCALE GENOMIC DNA]</scope>
    <source>
        <strain evidence="7">T2Bo</strain>
    </source>
</reference>
<comment type="subcellular location">
    <subcellularLocation>
        <location evidence="1">Cytoplasm</location>
        <location evidence="1">Cytoskeleton</location>
    </subcellularLocation>
</comment>
<dbReference type="EMBL" id="AAXT01000001">
    <property type="protein sequence ID" value="EDO08637.1"/>
    <property type="molecule type" value="Genomic_DNA"/>
</dbReference>
<keyword evidence="3" id="KW-0963">Cytoplasm</keyword>
<organism evidence="7 8">
    <name type="scientific">Babesia bovis</name>
    <dbReference type="NCBI Taxonomy" id="5865"/>
    <lineage>
        <taxon>Eukaryota</taxon>
        <taxon>Sar</taxon>
        <taxon>Alveolata</taxon>
        <taxon>Apicomplexa</taxon>
        <taxon>Aconoidasida</taxon>
        <taxon>Piroplasmida</taxon>
        <taxon>Babesiidae</taxon>
        <taxon>Babesia</taxon>
    </lineage>
</organism>
<protein>
    <recommendedName>
        <fullName evidence="6">Gamma tubulin complex component C-terminal domain-containing protein</fullName>
    </recommendedName>
</protein>
<dbReference type="GO" id="GO:0043015">
    <property type="term" value="F:gamma-tubulin binding"/>
    <property type="evidence" value="ECO:0007669"/>
    <property type="project" value="InterPro"/>
</dbReference>
<reference evidence="8" key="3">
    <citation type="journal article" date="2021" name="Int. J. Parasitol.">
        <title>Comparative analysis of gene expression between Babesia bovis blood stages and kinetes allowed by improved genome annotation.</title>
        <authorList>
            <person name="Ueti M.W."/>
            <person name="Johnson W.C."/>
            <person name="Kappmeyer L.S."/>
            <person name="Herndon D.R."/>
            <person name="Mousel M.R."/>
            <person name="Reif K.E."/>
            <person name="Taus N.S."/>
            <person name="Ifeonu O.O."/>
            <person name="Silva J.C."/>
            <person name="Suarez C.E."/>
            <person name="Brayton K.A."/>
        </authorList>
    </citation>
    <scope>NUCLEOTIDE SEQUENCE [LARGE SCALE GENOMIC DNA]</scope>
</reference>
<dbReference type="InParanoid" id="A7AQ03"/>
<dbReference type="Gene3D" id="1.20.120.1900">
    <property type="entry name" value="Gamma-tubulin complex, C-terminal domain"/>
    <property type="match status" value="1"/>
</dbReference>
<evidence type="ECO:0000313" key="7">
    <source>
        <dbReference type="EMBL" id="EDO08637.1"/>
    </source>
</evidence>
<dbReference type="Pfam" id="PF04130">
    <property type="entry name" value="GCP_C_terminal"/>
    <property type="match status" value="1"/>
</dbReference>
<gene>
    <name evidence="7" type="ORF">BBOV_III010850</name>
</gene>
<keyword evidence="8" id="KW-1185">Reference proteome</keyword>
<dbReference type="InterPro" id="IPR040457">
    <property type="entry name" value="GCP_C"/>
</dbReference>
<dbReference type="Proteomes" id="UP000002173">
    <property type="component" value="Unassembled WGS sequence"/>
</dbReference>
<dbReference type="RefSeq" id="XP_001612205.1">
    <property type="nucleotide sequence ID" value="XM_001612155.1"/>
</dbReference>
<proteinExistence type="inferred from homology"/>
<dbReference type="VEuPathDB" id="PiroplasmaDB:BBOV_III010850"/>
<comment type="similarity">
    <text evidence="2">Belongs to the TUBGCP family.</text>
</comment>
<keyword evidence="5" id="KW-0206">Cytoskeleton</keyword>
<dbReference type="InterPro" id="IPR042241">
    <property type="entry name" value="GCP_C_sf"/>
</dbReference>
<dbReference type="GO" id="GO:0005874">
    <property type="term" value="C:microtubule"/>
    <property type="evidence" value="ECO:0007669"/>
    <property type="project" value="UniProtKB-KW"/>
</dbReference>
<evidence type="ECO:0000259" key="6">
    <source>
        <dbReference type="Pfam" id="PF04130"/>
    </source>
</evidence>
<comment type="caution">
    <text evidence="7">The sequence shown here is derived from an EMBL/GenBank/DDBJ whole genome shotgun (WGS) entry which is preliminary data.</text>
</comment>
<evidence type="ECO:0000313" key="8">
    <source>
        <dbReference type="Proteomes" id="UP000002173"/>
    </source>
</evidence>
<sequence length="1164" mass="131210">MELKKYVRLLADTISELSSDEIDAIEQRGLSPQDVKVKLSRHIVDQIWSHLLRPSLHFPTCSDQSNKSSRYSASRILEDIELSVKQKIAVQKSLTSGSTDKPFVHSNVTDDGYRAAYQSKDIFIQVALRMHREALLRKGLYLELISLDMLLQLVGSISHMPVKYNIDGSIPVFQRDDWYRFTCIDSVLEMLCHLSSEPDSCVGSLELSRYILLRKGIREVRNLDTKSILGLLNDPGLRHNDASKWISCHHVAPRMPHAASVISERWTSIAFDQALSKIPNIGPSTNLSDSTALGLRNLSISQSFIADPMAVSINDGWLSCSSGQIIDSYSDASIIRTKTLINEVNIWSDKASTNWIYPSARPSGFDTDRTAIVEADDRLTIQEIGSVKRAKVQKSTPIKWMREYINKSMTTLYPFSLIDPRLIPSIRIYSSWQCLQSFDSASLFSNLRHSGSDRMSQGCILESMAGFTFMNILKHDYTESDFLDSVLSDWYSCIVLCLRGIESALFACEAVCLYAKDPSLVPDHVHRWVSDGTTAFCRIPRVICHALVHDMMSSDNVSENALVSISPDGRFVIFPGLLDTKSHDGLALLTRLAPSPQLEQVIGRRSTEPIFTEFARLGSITRDMNIAIESVRNIEAAGDASRLIGTTLSVYMSSISSFIDNFESTVGTYVGNDQSGDTVATSSVVSLLFNRLDPWVKAIDWFKAVDISLTDENGQYHLARGGYLLDRLLAHYIGSYGIWFFDESIGGVYAYRCLISCMKPYLSFMSEWVTGSTDIDLCSEFHQDSMAYLIAPLVSLENVIVMSREMSVFLRTHYPSQMTGARPLFGCILNDNESDSWSMGHDANNNIADSKPLQELFTTFSRELLGNHAWLNLQLVSLLKTEYHLFEVIEDIHRFVLLSRRDMLETIFDEWRVGCNSGSYSKLFRGPLQVEVKVANTAEFFRDGVSLTFSCGIFDRLLFSEETRHCYTVVFNLLCAVHFGMRHIMEVSKWLCLSYRGSQGLSSQGCAPIIRMICTLTREMHSFFSILEWFFHYGSIYPLYTAFISRLKGTLNFSDVVMLHSAFARDLRASCMVSRESRHCSILLRSMCYCTSVLRDMILGESSGVLQDTSHVEYWLSLESPLIELSSKFSGFKQEFLFVVNSSHDPTQFQLATVLDAGLHPMKT</sequence>
<evidence type="ECO:0000256" key="5">
    <source>
        <dbReference type="ARBA" id="ARBA00023212"/>
    </source>
</evidence>
<evidence type="ECO:0000256" key="1">
    <source>
        <dbReference type="ARBA" id="ARBA00004245"/>
    </source>
</evidence>
<evidence type="ECO:0000256" key="3">
    <source>
        <dbReference type="ARBA" id="ARBA00022490"/>
    </source>
</evidence>
<dbReference type="KEGG" id="bbo:BBOV_III010850"/>
<feature type="domain" description="Gamma tubulin complex component C-terminal" evidence="6">
    <location>
        <begin position="957"/>
        <end position="1156"/>
    </location>
</feature>
<accession>A7AQ03</accession>